<dbReference type="GO" id="GO:0055088">
    <property type="term" value="P:lipid homeostasis"/>
    <property type="evidence" value="ECO:0007669"/>
    <property type="project" value="TreeGrafter"/>
</dbReference>
<dbReference type="AlphaFoldDB" id="A0A7S4JAL6"/>
<dbReference type="EMBL" id="HBKQ01036109">
    <property type="protein sequence ID" value="CAE2257376.1"/>
    <property type="molecule type" value="Transcribed_RNA"/>
</dbReference>
<dbReference type="GO" id="GO:0016020">
    <property type="term" value="C:membrane"/>
    <property type="evidence" value="ECO:0007669"/>
    <property type="project" value="TreeGrafter"/>
</dbReference>
<feature type="domain" description="PNPLA" evidence="5">
    <location>
        <begin position="95"/>
        <end position="266"/>
    </location>
</feature>
<reference evidence="6" key="1">
    <citation type="submission" date="2021-01" db="EMBL/GenBank/DDBJ databases">
        <authorList>
            <person name="Corre E."/>
            <person name="Pelletier E."/>
            <person name="Niang G."/>
            <person name="Scheremetjew M."/>
            <person name="Finn R."/>
            <person name="Kale V."/>
            <person name="Holt S."/>
            <person name="Cochrane G."/>
            <person name="Meng A."/>
            <person name="Brown T."/>
            <person name="Cohen L."/>
        </authorList>
    </citation>
    <scope>NUCLEOTIDE SEQUENCE</scope>
    <source>
        <strain evidence="6">Isolate 1302-5</strain>
    </source>
</reference>
<dbReference type="GO" id="GO:0004806">
    <property type="term" value="F:triacylglycerol lipase activity"/>
    <property type="evidence" value="ECO:0007669"/>
    <property type="project" value="TreeGrafter"/>
</dbReference>
<evidence type="ECO:0000256" key="4">
    <source>
        <dbReference type="SAM" id="SignalP"/>
    </source>
</evidence>
<dbReference type="InterPro" id="IPR033562">
    <property type="entry name" value="PLPL"/>
</dbReference>
<evidence type="ECO:0000313" key="6">
    <source>
        <dbReference type="EMBL" id="CAE2257376.1"/>
    </source>
</evidence>
<dbReference type="InterPro" id="IPR002641">
    <property type="entry name" value="PNPLA_dom"/>
</dbReference>
<comment type="caution">
    <text evidence="2">Lacks conserved residue(s) required for the propagation of feature annotation.</text>
</comment>
<evidence type="ECO:0000256" key="2">
    <source>
        <dbReference type="PROSITE-ProRule" id="PRU01161"/>
    </source>
</evidence>
<feature type="short sequence motif" description="GXSXG" evidence="2">
    <location>
        <begin position="128"/>
        <end position="132"/>
    </location>
</feature>
<dbReference type="InterPro" id="IPR016035">
    <property type="entry name" value="Acyl_Trfase/lysoPLipase"/>
</dbReference>
<name>A0A7S4JAL6_9STRA</name>
<keyword evidence="2" id="KW-0378">Hydrolase</keyword>
<feature type="region of interest" description="Disordered" evidence="3">
    <location>
        <begin position="33"/>
        <end position="91"/>
    </location>
</feature>
<gene>
    <name evidence="6" type="ORF">OAUR00152_LOCUS24839</name>
</gene>
<feature type="active site" description="Proton acceptor" evidence="2">
    <location>
        <position position="251"/>
    </location>
</feature>
<dbReference type="PANTHER" id="PTHR12406">
    <property type="entry name" value="CALCIUM-INDEPENDENT PHOSPHOLIPASE A2 IPLA2 -RELATED"/>
    <property type="match status" value="1"/>
</dbReference>
<evidence type="ECO:0000259" key="5">
    <source>
        <dbReference type="PROSITE" id="PS51635"/>
    </source>
</evidence>
<feature type="compositionally biased region" description="Low complexity" evidence="3">
    <location>
        <begin position="74"/>
        <end position="85"/>
    </location>
</feature>
<proteinExistence type="predicted"/>
<feature type="chain" id="PRO_5030936192" description="PNPLA domain-containing protein" evidence="4">
    <location>
        <begin position="22"/>
        <end position="325"/>
    </location>
</feature>
<dbReference type="PANTHER" id="PTHR12406:SF45">
    <property type="entry name" value="PATATIN"/>
    <property type="match status" value="1"/>
</dbReference>
<dbReference type="Pfam" id="PF01734">
    <property type="entry name" value="Patatin"/>
    <property type="match status" value="1"/>
</dbReference>
<accession>A0A7S4JAL6</accession>
<dbReference type="PROSITE" id="PS51635">
    <property type="entry name" value="PNPLA"/>
    <property type="match status" value="1"/>
</dbReference>
<dbReference type="GO" id="GO:0005811">
    <property type="term" value="C:lipid droplet"/>
    <property type="evidence" value="ECO:0007669"/>
    <property type="project" value="TreeGrafter"/>
</dbReference>
<evidence type="ECO:0000256" key="3">
    <source>
        <dbReference type="SAM" id="MobiDB-lite"/>
    </source>
</evidence>
<keyword evidence="4" id="KW-0732">Signal</keyword>
<evidence type="ECO:0000256" key="1">
    <source>
        <dbReference type="ARBA" id="ARBA00023098"/>
    </source>
</evidence>
<protein>
    <recommendedName>
        <fullName evidence="5">PNPLA domain-containing protein</fullName>
    </recommendedName>
</protein>
<keyword evidence="1 2" id="KW-0443">Lipid metabolism</keyword>
<dbReference type="Gene3D" id="3.40.1090.10">
    <property type="entry name" value="Cytosolic phospholipase A2 catalytic domain"/>
    <property type="match status" value="1"/>
</dbReference>
<feature type="compositionally biased region" description="Low complexity" evidence="3">
    <location>
        <begin position="50"/>
        <end position="64"/>
    </location>
</feature>
<feature type="active site" description="Nucleophile" evidence="2">
    <location>
        <position position="130"/>
    </location>
</feature>
<sequence>MVLRAVLGVLLIAGLFGPADSFGAPTVHRSPDAAPRCIGLTPPTSHSTAGRRPSSAGRRAARIPSAEERRLQMATSSASESSSTSEGKRERAPQLIFPGGGIFFYWQAGAVTHLRESGYDLSSVSMSGASAGALTATLAATGVDFLDATDLALQFAQEAGVWDRPLGLQGVWGSLIERWLDDLLPPDAHATANDGPGLQLLVTPVPSFGKTKVTDFRDRSDLIRANMASIHIPWFLDGKLTTRYRDAEHIDGSFLSKATDYVTEVRPKNVVRLDWTKDPAMSDKKLGDFVEALSKEGIWDLVERGKSYAALMEERGDFESLPRLS</sequence>
<dbReference type="GO" id="GO:0005737">
    <property type="term" value="C:cytoplasm"/>
    <property type="evidence" value="ECO:0007669"/>
    <property type="project" value="TreeGrafter"/>
</dbReference>
<dbReference type="GO" id="GO:0019433">
    <property type="term" value="P:triglyceride catabolic process"/>
    <property type="evidence" value="ECO:0007669"/>
    <property type="project" value="TreeGrafter"/>
</dbReference>
<keyword evidence="2" id="KW-0442">Lipid degradation</keyword>
<feature type="signal peptide" evidence="4">
    <location>
        <begin position="1"/>
        <end position="21"/>
    </location>
</feature>
<organism evidence="6">
    <name type="scientific">Odontella aurita</name>
    <dbReference type="NCBI Taxonomy" id="265563"/>
    <lineage>
        <taxon>Eukaryota</taxon>
        <taxon>Sar</taxon>
        <taxon>Stramenopiles</taxon>
        <taxon>Ochrophyta</taxon>
        <taxon>Bacillariophyta</taxon>
        <taxon>Mediophyceae</taxon>
        <taxon>Biddulphiophycidae</taxon>
        <taxon>Eupodiscales</taxon>
        <taxon>Odontellaceae</taxon>
        <taxon>Odontella</taxon>
    </lineage>
</organism>
<dbReference type="SUPFAM" id="SSF52151">
    <property type="entry name" value="FabD/lysophospholipase-like"/>
    <property type="match status" value="1"/>
</dbReference>